<evidence type="ECO:0000313" key="1">
    <source>
        <dbReference type="EMBL" id="GAI39836.1"/>
    </source>
</evidence>
<accession>X1PBK5</accession>
<proteinExistence type="predicted"/>
<name>X1PBK5_9ZZZZ</name>
<reference evidence="1" key="1">
    <citation type="journal article" date="2014" name="Front. Microbiol.">
        <title>High frequency of phylogenetically diverse reductive dehalogenase-homologous genes in deep subseafloor sedimentary metagenomes.</title>
        <authorList>
            <person name="Kawai M."/>
            <person name="Futagami T."/>
            <person name="Toyoda A."/>
            <person name="Takaki Y."/>
            <person name="Nishi S."/>
            <person name="Hori S."/>
            <person name="Arai W."/>
            <person name="Tsubouchi T."/>
            <person name="Morono Y."/>
            <person name="Uchiyama I."/>
            <person name="Ito T."/>
            <person name="Fujiyama A."/>
            <person name="Inagaki F."/>
            <person name="Takami H."/>
        </authorList>
    </citation>
    <scope>NUCLEOTIDE SEQUENCE</scope>
    <source>
        <strain evidence="1">Expedition CK06-06</strain>
    </source>
</reference>
<feature type="non-terminal residue" evidence="1">
    <location>
        <position position="119"/>
    </location>
</feature>
<dbReference type="Pfam" id="PF18928">
    <property type="entry name" value="DUF5677"/>
    <property type="match status" value="1"/>
</dbReference>
<dbReference type="InterPro" id="IPR043733">
    <property type="entry name" value="DUF5677"/>
</dbReference>
<dbReference type="AlphaFoldDB" id="X1PBK5"/>
<dbReference type="EMBL" id="BARV01028989">
    <property type="protein sequence ID" value="GAI39836.1"/>
    <property type="molecule type" value="Genomic_DNA"/>
</dbReference>
<protein>
    <submittedName>
        <fullName evidence="1">Uncharacterized protein</fullName>
    </submittedName>
</protein>
<comment type="caution">
    <text evidence="1">The sequence shown here is derived from an EMBL/GenBank/DDBJ whole genome shotgun (WGS) entry which is preliminary data.</text>
</comment>
<organism evidence="1">
    <name type="scientific">marine sediment metagenome</name>
    <dbReference type="NCBI Taxonomy" id="412755"/>
    <lineage>
        <taxon>unclassified sequences</taxon>
        <taxon>metagenomes</taxon>
        <taxon>ecological metagenomes</taxon>
    </lineage>
</organism>
<gene>
    <name evidence="1" type="ORF">S06H3_46298</name>
</gene>
<sequence length="119" mass="13943">MSQNSHSLPSDVESLSQALQTLKPYCGIILLSLAKYRRGLSDKIIENFLARGMTCTESIFLVWREGNEDDAWILHRSLLDRLFHLHNLVEQNSFSDFEEFSFLKMYKARQKLLSDEEMR</sequence>